<dbReference type="Pfam" id="PF13474">
    <property type="entry name" value="SnoaL_3"/>
    <property type="match status" value="1"/>
</dbReference>
<accession>A0ABV4BE72</accession>
<feature type="signal peptide" evidence="1">
    <location>
        <begin position="1"/>
        <end position="20"/>
    </location>
</feature>
<proteinExistence type="predicted"/>
<evidence type="ECO:0000259" key="2">
    <source>
        <dbReference type="Pfam" id="PF13474"/>
    </source>
</evidence>
<gene>
    <name evidence="3" type="ORF">ABC977_10420</name>
</gene>
<sequence length="169" mass="18447">MKRIAAVALAAGTVALGVQAELGQPPDQALRDAVRALWQTQYKALDAHDLDGVLGTYVDTDDIMLMGTGPGEHWVGKSDVRGAYARFMDDFEPNTMEVTCGEGEGASHDGVLWLTAVCQFRDRHQEQTREYVTNVSAVLVKQSDAWRFHTMHFSQLTGGDDLAPPPASE</sequence>
<feature type="domain" description="SnoaL-like" evidence="2">
    <location>
        <begin position="34"/>
        <end position="156"/>
    </location>
</feature>
<evidence type="ECO:0000256" key="1">
    <source>
        <dbReference type="SAM" id="SignalP"/>
    </source>
</evidence>
<keyword evidence="4" id="KW-1185">Reference proteome</keyword>
<dbReference type="InterPro" id="IPR032710">
    <property type="entry name" value="NTF2-like_dom_sf"/>
</dbReference>
<keyword evidence="1" id="KW-0732">Signal</keyword>
<protein>
    <submittedName>
        <fullName evidence="3">Nuclear transport factor 2 family protein</fullName>
    </submittedName>
</protein>
<feature type="chain" id="PRO_5047340751" evidence="1">
    <location>
        <begin position="21"/>
        <end position="169"/>
    </location>
</feature>
<reference evidence="3 4" key="1">
    <citation type="submission" date="2024-05" db="EMBL/GenBank/DDBJ databases">
        <title>Genome Sequence and Characterization of the New Strain Purple Sulfur Bacterium of Genus Thioalkalicoccus.</title>
        <authorList>
            <person name="Bryantseva I.A."/>
            <person name="Kyndt J.A."/>
            <person name="Imhoff J.F."/>
        </authorList>
    </citation>
    <scope>NUCLEOTIDE SEQUENCE [LARGE SCALE GENOMIC DNA]</scope>
    <source>
        <strain evidence="3 4">Um2</strain>
    </source>
</reference>
<dbReference type="Gene3D" id="3.10.450.50">
    <property type="match status" value="1"/>
</dbReference>
<dbReference type="EMBL" id="JBDKXB010000012">
    <property type="protein sequence ID" value="MEY6432821.1"/>
    <property type="molecule type" value="Genomic_DNA"/>
</dbReference>
<dbReference type="Proteomes" id="UP001564408">
    <property type="component" value="Unassembled WGS sequence"/>
</dbReference>
<dbReference type="RefSeq" id="WP_369667207.1">
    <property type="nucleotide sequence ID" value="NZ_JBDKXB010000012.1"/>
</dbReference>
<name>A0ABV4BE72_9GAMM</name>
<comment type="caution">
    <text evidence="3">The sequence shown here is derived from an EMBL/GenBank/DDBJ whole genome shotgun (WGS) entry which is preliminary data.</text>
</comment>
<dbReference type="InterPro" id="IPR037401">
    <property type="entry name" value="SnoaL-like"/>
</dbReference>
<organism evidence="3 4">
    <name type="scientific">Thioalkalicoccus limnaeus</name>
    <dbReference type="NCBI Taxonomy" id="120681"/>
    <lineage>
        <taxon>Bacteria</taxon>
        <taxon>Pseudomonadati</taxon>
        <taxon>Pseudomonadota</taxon>
        <taxon>Gammaproteobacteria</taxon>
        <taxon>Chromatiales</taxon>
        <taxon>Chromatiaceae</taxon>
        <taxon>Thioalkalicoccus</taxon>
    </lineage>
</organism>
<evidence type="ECO:0000313" key="4">
    <source>
        <dbReference type="Proteomes" id="UP001564408"/>
    </source>
</evidence>
<dbReference type="SUPFAM" id="SSF54427">
    <property type="entry name" value="NTF2-like"/>
    <property type="match status" value="1"/>
</dbReference>
<evidence type="ECO:0000313" key="3">
    <source>
        <dbReference type="EMBL" id="MEY6432821.1"/>
    </source>
</evidence>